<evidence type="ECO:0000256" key="2">
    <source>
        <dbReference type="ARBA" id="ARBA00023125"/>
    </source>
</evidence>
<proteinExistence type="predicted"/>
<dbReference type="Gene3D" id="1.10.357.10">
    <property type="entry name" value="Tetracycline Repressor, domain 2"/>
    <property type="match status" value="1"/>
</dbReference>
<dbReference type="Pfam" id="PF21597">
    <property type="entry name" value="TetR_C_43"/>
    <property type="match status" value="1"/>
</dbReference>
<reference evidence="7" key="2">
    <citation type="journal article" date="2023" name="MicrobiologyOpen">
        <title>Genomics of the tumorigenes clade of the family Rhizobiaceae and description of Rhizobium rhododendri sp. nov.</title>
        <authorList>
            <person name="Kuzmanovic N."/>
            <person name="diCenzo G.C."/>
            <person name="Bunk B."/>
            <person name="Sproeer C."/>
            <person name="Fruehling A."/>
            <person name="Neumann-Schaal M."/>
            <person name="Overmann J."/>
            <person name="Smalla K."/>
        </authorList>
    </citation>
    <scope>NUCLEOTIDE SEQUENCE</scope>
    <source>
        <strain evidence="7">Rho-6.2</strain>
    </source>
</reference>
<dbReference type="InterPro" id="IPR009057">
    <property type="entry name" value="Homeodomain-like_sf"/>
</dbReference>
<dbReference type="PANTHER" id="PTHR30055">
    <property type="entry name" value="HTH-TYPE TRANSCRIPTIONAL REGULATOR RUTR"/>
    <property type="match status" value="1"/>
</dbReference>
<evidence type="ECO:0000313" key="7">
    <source>
        <dbReference type="EMBL" id="WFS23515.1"/>
    </source>
</evidence>
<keyword evidence="8" id="KW-1185">Reference proteome</keyword>
<feature type="domain" description="HTH tetR-type" evidence="6">
    <location>
        <begin position="27"/>
        <end position="86"/>
    </location>
</feature>
<dbReference type="InterPro" id="IPR001647">
    <property type="entry name" value="HTH_TetR"/>
</dbReference>
<dbReference type="RefSeq" id="WP_224128061.1">
    <property type="nucleotide sequence ID" value="NZ_CP117267.1"/>
</dbReference>
<organism evidence="7 8">
    <name type="scientific">Rhizobium rhododendri</name>
    <dbReference type="NCBI Taxonomy" id="2506430"/>
    <lineage>
        <taxon>Bacteria</taxon>
        <taxon>Pseudomonadati</taxon>
        <taxon>Pseudomonadota</taxon>
        <taxon>Alphaproteobacteria</taxon>
        <taxon>Hyphomicrobiales</taxon>
        <taxon>Rhizobiaceae</taxon>
        <taxon>Rhizobium/Agrobacterium group</taxon>
        <taxon>Rhizobium</taxon>
    </lineage>
</organism>
<name>A0ABY8IKH9_9HYPH</name>
<gene>
    <name evidence="7" type="ORF">PR018_03045</name>
</gene>
<evidence type="ECO:0000313" key="8">
    <source>
        <dbReference type="Proteomes" id="UP000318939"/>
    </source>
</evidence>
<dbReference type="Proteomes" id="UP000318939">
    <property type="component" value="Chromosome"/>
</dbReference>
<dbReference type="PROSITE" id="PS50977">
    <property type="entry name" value="HTH_TETR_2"/>
    <property type="match status" value="1"/>
</dbReference>
<evidence type="ECO:0000259" key="6">
    <source>
        <dbReference type="PROSITE" id="PS50977"/>
    </source>
</evidence>
<dbReference type="SUPFAM" id="SSF48498">
    <property type="entry name" value="Tetracyclin repressor-like, C-terminal domain"/>
    <property type="match status" value="1"/>
</dbReference>
<evidence type="ECO:0000256" key="3">
    <source>
        <dbReference type="ARBA" id="ARBA00023163"/>
    </source>
</evidence>
<feature type="region of interest" description="Disordered" evidence="5">
    <location>
        <begin position="1"/>
        <end position="23"/>
    </location>
</feature>
<keyword evidence="3" id="KW-0804">Transcription</keyword>
<sequence>MRDETNDKPAGADETERPDRRVRADAQRNLDGLLKAAMAVFSSSGVDAPVREIATRAGVGVGTLYRHFPQRADLVAAVFRHEVDACAEAAATLAAEHAPGEALAHWMQRYAGFIATKRGLASALHSGDPTFETLPGYFQQRLQPALRNLLEAAAAAGEARTDVDAEELLGAVARLCMSSQDNDPDHARRMVALLSDGLRYGARRNTPG</sequence>
<dbReference type="InterPro" id="IPR036271">
    <property type="entry name" value="Tet_transcr_reg_TetR-rel_C_sf"/>
</dbReference>
<reference evidence="7" key="1">
    <citation type="journal article" date="2019" name="Phytopathology">
        <title>A Novel Group of Rhizobium tumorigenes-Like Agrobacteria Associated with Crown Gall Disease of Rhododendron and Blueberry.</title>
        <authorList>
            <person name="Kuzmanovic N."/>
            <person name="Behrens P."/>
            <person name="Idczak E."/>
            <person name="Wagner S."/>
            <person name="Gotz M."/>
            <person name="Sproer C."/>
            <person name="Bunk B."/>
            <person name="Overmann J."/>
            <person name="Smalla K."/>
        </authorList>
    </citation>
    <scope>NUCLEOTIDE SEQUENCE</scope>
    <source>
        <strain evidence="7">Rho-6.2</strain>
    </source>
</reference>
<dbReference type="EMBL" id="CP117267">
    <property type="protein sequence ID" value="WFS23515.1"/>
    <property type="molecule type" value="Genomic_DNA"/>
</dbReference>
<dbReference type="PANTHER" id="PTHR30055:SF234">
    <property type="entry name" value="HTH-TYPE TRANSCRIPTIONAL REGULATOR BETI"/>
    <property type="match status" value="1"/>
</dbReference>
<dbReference type="SUPFAM" id="SSF46689">
    <property type="entry name" value="Homeodomain-like"/>
    <property type="match status" value="1"/>
</dbReference>
<evidence type="ECO:0000256" key="1">
    <source>
        <dbReference type="ARBA" id="ARBA00023015"/>
    </source>
</evidence>
<keyword evidence="1" id="KW-0805">Transcription regulation</keyword>
<evidence type="ECO:0000256" key="5">
    <source>
        <dbReference type="SAM" id="MobiDB-lite"/>
    </source>
</evidence>
<dbReference type="PRINTS" id="PR00455">
    <property type="entry name" value="HTHTETR"/>
</dbReference>
<protein>
    <submittedName>
        <fullName evidence="7">Helix-turn-helix domain containing protein</fullName>
    </submittedName>
</protein>
<evidence type="ECO:0000256" key="4">
    <source>
        <dbReference type="PROSITE-ProRule" id="PRU00335"/>
    </source>
</evidence>
<dbReference type="InterPro" id="IPR049445">
    <property type="entry name" value="TetR_SbtR-like_C"/>
</dbReference>
<feature type="DNA-binding region" description="H-T-H motif" evidence="4">
    <location>
        <begin position="49"/>
        <end position="68"/>
    </location>
</feature>
<dbReference type="Pfam" id="PF00440">
    <property type="entry name" value="TetR_N"/>
    <property type="match status" value="1"/>
</dbReference>
<dbReference type="InterPro" id="IPR050109">
    <property type="entry name" value="HTH-type_TetR-like_transc_reg"/>
</dbReference>
<accession>A0ABY8IKH9</accession>
<keyword evidence="2 4" id="KW-0238">DNA-binding</keyword>